<sequence>MPRPSKPLISRHSTVQAALEIIDSEGLEALSLPRLARHMNVKAPSLYHHFSDKSEILAAVAREIVAKTVQPRKPTDGDWQGWFVQLSLNFRTAVLRHRRAAPILLEFLPRELLTTSYEDVCTFLIACEVPVSVHVLLLDGLEKLSLGSTIAEAMRPTQQRRVAFPHIDPERHPHLLAAQEANDLTPRQVFEQTVRSYLVGMERLVQVARLQRTA</sequence>
<dbReference type="PANTHER" id="PTHR30055">
    <property type="entry name" value="HTH-TYPE TRANSCRIPTIONAL REGULATOR RUTR"/>
    <property type="match status" value="1"/>
</dbReference>
<dbReference type="EMBL" id="JAAGXA010000003">
    <property type="protein sequence ID" value="NEN77856.1"/>
    <property type="molecule type" value="Genomic_DNA"/>
</dbReference>
<evidence type="ECO:0000313" key="6">
    <source>
        <dbReference type="EMBL" id="NEN77856.1"/>
    </source>
</evidence>
<dbReference type="PRINTS" id="PR00455">
    <property type="entry name" value="HTHTETR"/>
</dbReference>
<dbReference type="PANTHER" id="PTHR30055:SF151">
    <property type="entry name" value="TRANSCRIPTIONAL REGULATORY PROTEIN"/>
    <property type="match status" value="1"/>
</dbReference>
<keyword evidence="7" id="KW-1185">Reference proteome</keyword>
<evidence type="ECO:0000313" key="7">
    <source>
        <dbReference type="Proteomes" id="UP000468687"/>
    </source>
</evidence>
<dbReference type="GO" id="GO:0003700">
    <property type="term" value="F:DNA-binding transcription factor activity"/>
    <property type="evidence" value="ECO:0007669"/>
    <property type="project" value="TreeGrafter"/>
</dbReference>
<dbReference type="InterPro" id="IPR003012">
    <property type="entry name" value="Tet_transcr_reg_TetR"/>
</dbReference>
<proteinExistence type="predicted"/>
<dbReference type="SUPFAM" id="SSF48498">
    <property type="entry name" value="Tetracyclin repressor-like, C-terminal domain"/>
    <property type="match status" value="1"/>
</dbReference>
<name>A0A6P0HH43_9ACTN</name>
<dbReference type="AlphaFoldDB" id="A0A6P0HH43"/>
<feature type="domain" description="HTH tetR-type" evidence="5">
    <location>
        <begin position="8"/>
        <end position="68"/>
    </location>
</feature>
<dbReference type="GO" id="GO:0045892">
    <property type="term" value="P:negative regulation of DNA-templated transcription"/>
    <property type="evidence" value="ECO:0007669"/>
    <property type="project" value="InterPro"/>
</dbReference>
<evidence type="ECO:0000256" key="2">
    <source>
        <dbReference type="ARBA" id="ARBA00023125"/>
    </source>
</evidence>
<organism evidence="6 7">
    <name type="scientific">Nocardioides zeae</name>
    <dbReference type="NCBI Taxonomy" id="1457234"/>
    <lineage>
        <taxon>Bacteria</taxon>
        <taxon>Bacillati</taxon>
        <taxon>Actinomycetota</taxon>
        <taxon>Actinomycetes</taxon>
        <taxon>Propionibacteriales</taxon>
        <taxon>Nocardioidaceae</taxon>
        <taxon>Nocardioides</taxon>
    </lineage>
</organism>
<dbReference type="PROSITE" id="PS50977">
    <property type="entry name" value="HTH_TETR_2"/>
    <property type="match status" value="1"/>
</dbReference>
<dbReference type="Gene3D" id="1.10.357.10">
    <property type="entry name" value="Tetracycline Repressor, domain 2"/>
    <property type="match status" value="1"/>
</dbReference>
<evidence type="ECO:0000259" key="5">
    <source>
        <dbReference type="PROSITE" id="PS50977"/>
    </source>
</evidence>
<comment type="caution">
    <text evidence="6">The sequence shown here is derived from an EMBL/GenBank/DDBJ whole genome shotgun (WGS) entry which is preliminary data.</text>
</comment>
<dbReference type="InterPro" id="IPR001647">
    <property type="entry name" value="HTH_TetR"/>
</dbReference>
<dbReference type="SUPFAM" id="SSF46689">
    <property type="entry name" value="Homeodomain-like"/>
    <property type="match status" value="1"/>
</dbReference>
<dbReference type="Proteomes" id="UP000468687">
    <property type="component" value="Unassembled WGS sequence"/>
</dbReference>
<dbReference type="PRINTS" id="PR00400">
    <property type="entry name" value="TETREPRESSOR"/>
</dbReference>
<dbReference type="InterPro" id="IPR009057">
    <property type="entry name" value="Homeodomain-like_sf"/>
</dbReference>
<dbReference type="GO" id="GO:0046677">
    <property type="term" value="P:response to antibiotic"/>
    <property type="evidence" value="ECO:0007669"/>
    <property type="project" value="InterPro"/>
</dbReference>
<reference evidence="6 7" key="1">
    <citation type="journal article" date="2014" name="Int. J. Syst. Evol. Microbiol.">
        <title>Nocardioides zeae sp. nov., isolated from the stem of Zea mays.</title>
        <authorList>
            <person name="Glaeser S.P."/>
            <person name="McInroy J.A."/>
            <person name="Busse H.J."/>
            <person name="Kampfer P."/>
        </authorList>
    </citation>
    <scope>NUCLEOTIDE SEQUENCE [LARGE SCALE GENOMIC DNA]</scope>
    <source>
        <strain evidence="6 7">JCM 30728</strain>
    </source>
</reference>
<evidence type="ECO:0000256" key="3">
    <source>
        <dbReference type="ARBA" id="ARBA00023163"/>
    </source>
</evidence>
<dbReference type="InterPro" id="IPR036271">
    <property type="entry name" value="Tet_transcr_reg_TetR-rel_C_sf"/>
</dbReference>
<protein>
    <submittedName>
        <fullName evidence="6">TetR family transcriptional regulator</fullName>
    </submittedName>
</protein>
<keyword evidence="2 4" id="KW-0238">DNA-binding</keyword>
<keyword evidence="1" id="KW-0805">Transcription regulation</keyword>
<dbReference type="InterPro" id="IPR050109">
    <property type="entry name" value="HTH-type_TetR-like_transc_reg"/>
</dbReference>
<accession>A0A6P0HH43</accession>
<dbReference type="GO" id="GO:0000976">
    <property type="term" value="F:transcription cis-regulatory region binding"/>
    <property type="evidence" value="ECO:0007669"/>
    <property type="project" value="TreeGrafter"/>
</dbReference>
<dbReference type="Pfam" id="PF00440">
    <property type="entry name" value="TetR_N"/>
    <property type="match status" value="1"/>
</dbReference>
<keyword evidence="3" id="KW-0804">Transcription</keyword>
<evidence type="ECO:0000256" key="1">
    <source>
        <dbReference type="ARBA" id="ARBA00023015"/>
    </source>
</evidence>
<evidence type="ECO:0000256" key="4">
    <source>
        <dbReference type="PROSITE-ProRule" id="PRU00335"/>
    </source>
</evidence>
<gene>
    <name evidence="6" type="ORF">G3T38_06160</name>
</gene>
<feature type="DNA-binding region" description="H-T-H motif" evidence="4">
    <location>
        <begin position="31"/>
        <end position="50"/>
    </location>
</feature>
<dbReference type="RefSeq" id="WP_163771215.1">
    <property type="nucleotide sequence ID" value="NZ_JAAGXA010000003.1"/>
</dbReference>